<evidence type="ECO:0000313" key="2">
    <source>
        <dbReference type="Proteomes" id="UP000606786"/>
    </source>
</evidence>
<keyword evidence="2" id="KW-1185">Reference proteome</keyword>
<reference evidence="1" key="1">
    <citation type="submission" date="2020-11" db="EMBL/GenBank/DDBJ databases">
        <authorList>
            <person name="Whitehead M."/>
        </authorList>
    </citation>
    <scope>NUCLEOTIDE SEQUENCE</scope>
    <source>
        <strain evidence="1">EGII</strain>
    </source>
</reference>
<dbReference type="AlphaFoldDB" id="A0A811VC58"/>
<accession>A0A811VC58</accession>
<protein>
    <submittedName>
        <fullName evidence="1">(Mediterranean fruit fly) hypothetical protein</fullName>
    </submittedName>
</protein>
<comment type="caution">
    <text evidence="1">The sequence shown here is derived from an EMBL/GenBank/DDBJ whole genome shotgun (WGS) entry which is preliminary data.</text>
</comment>
<gene>
    <name evidence="1" type="ORF">CCAP1982_LOCUS19871</name>
</gene>
<proteinExistence type="predicted"/>
<name>A0A811VC58_CERCA</name>
<dbReference type="Proteomes" id="UP000606786">
    <property type="component" value="Unassembled WGS sequence"/>
</dbReference>
<organism evidence="1 2">
    <name type="scientific">Ceratitis capitata</name>
    <name type="common">Mediterranean fruit fly</name>
    <name type="synonym">Tephritis capitata</name>
    <dbReference type="NCBI Taxonomy" id="7213"/>
    <lineage>
        <taxon>Eukaryota</taxon>
        <taxon>Metazoa</taxon>
        <taxon>Ecdysozoa</taxon>
        <taxon>Arthropoda</taxon>
        <taxon>Hexapoda</taxon>
        <taxon>Insecta</taxon>
        <taxon>Pterygota</taxon>
        <taxon>Neoptera</taxon>
        <taxon>Endopterygota</taxon>
        <taxon>Diptera</taxon>
        <taxon>Brachycera</taxon>
        <taxon>Muscomorpha</taxon>
        <taxon>Tephritoidea</taxon>
        <taxon>Tephritidae</taxon>
        <taxon>Ceratitis</taxon>
        <taxon>Ceratitis</taxon>
    </lineage>
</organism>
<dbReference type="EMBL" id="CAJHJT010000056">
    <property type="protein sequence ID" value="CAD7011759.1"/>
    <property type="molecule type" value="Genomic_DNA"/>
</dbReference>
<evidence type="ECO:0000313" key="1">
    <source>
        <dbReference type="EMBL" id="CAD7011759.1"/>
    </source>
</evidence>
<sequence length="136" mass="15021">MERDGARYWQMKRVNYVAPCLTCCSNNKVLPQRTGNMTWATAVTGAANSVTAAAKDHANGTATVTATVTAHTVMQQPLVQYVDMRTHFCYSLHRFVASTADQQQTTTCCRSDNKQATETSRAEQSSDKRSICCMKT</sequence>